<feature type="region of interest" description="Disordered" evidence="1">
    <location>
        <begin position="1"/>
        <end position="21"/>
    </location>
</feature>
<proteinExistence type="predicted"/>
<accession>A0A2P2MSI9</accession>
<dbReference type="EMBL" id="GGEC01052719">
    <property type="protein sequence ID" value="MBX33203.1"/>
    <property type="molecule type" value="Transcribed_RNA"/>
</dbReference>
<name>A0A2P2MSI9_RHIMU</name>
<reference evidence="2" key="1">
    <citation type="submission" date="2018-02" db="EMBL/GenBank/DDBJ databases">
        <title>Rhizophora mucronata_Transcriptome.</title>
        <authorList>
            <person name="Meera S.P."/>
            <person name="Sreeshan A."/>
            <person name="Augustine A."/>
        </authorList>
    </citation>
    <scope>NUCLEOTIDE SEQUENCE</scope>
    <source>
        <tissue evidence="2">Leaf</tissue>
    </source>
</reference>
<organism evidence="2">
    <name type="scientific">Rhizophora mucronata</name>
    <name type="common">Asiatic mangrove</name>
    <dbReference type="NCBI Taxonomy" id="61149"/>
    <lineage>
        <taxon>Eukaryota</taxon>
        <taxon>Viridiplantae</taxon>
        <taxon>Streptophyta</taxon>
        <taxon>Embryophyta</taxon>
        <taxon>Tracheophyta</taxon>
        <taxon>Spermatophyta</taxon>
        <taxon>Magnoliopsida</taxon>
        <taxon>eudicotyledons</taxon>
        <taxon>Gunneridae</taxon>
        <taxon>Pentapetalae</taxon>
        <taxon>rosids</taxon>
        <taxon>fabids</taxon>
        <taxon>Malpighiales</taxon>
        <taxon>Rhizophoraceae</taxon>
        <taxon>Rhizophora</taxon>
    </lineage>
</organism>
<dbReference type="AlphaFoldDB" id="A0A2P2MSI9"/>
<sequence length="21" mass="2534">MRELARMTSQNRSTQLQSHCR</sequence>
<evidence type="ECO:0000313" key="2">
    <source>
        <dbReference type="EMBL" id="MBX33203.1"/>
    </source>
</evidence>
<protein>
    <submittedName>
        <fullName evidence="2">Uncharacterized protein</fullName>
    </submittedName>
</protein>
<evidence type="ECO:0000256" key="1">
    <source>
        <dbReference type="SAM" id="MobiDB-lite"/>
    </source>
</evidence>
<feature type="compositionally biased region" description="Polar residues" evidence="1">
    <location>
        <begin position="7"/>
        <end position="21"/>
    </location>
</feature>